<dbReference type="Proteomes" id="UP000615446">
    <property type="component" value="Unassembled WGS sequence"/>
</dbReference>
<gene>
    <name evidence="1" type="ORF">RCL2_002333300</name>
</gene>
<evidence type="ECO:0000313" key="2">
    <source>
        <dbReference type="Proteomes" id="UP000615446"/>
    </source>
</evidence>
<evidence type="ECO:0000313" key="1">
    <source>
        <dbReference type="EMBL" id="GES96714.1"/>
    </source>
</evidence>
<organism evidence="1 2">
    <name type="scientific">Rhizophagus clarus</name>
    <dbReference type="NCBI Taxonomy" id="94130"/>
    <lineage>
        <taxon>Eukaryota</taxon>
        <taxon>Fungi</taxon>
        <taxon>Fungi incertae sedis</taxon>
        <taxon>Mucoromycota</taxon>
        <taxon>Glomeromycotina</taxon>
        <taxon>Glomeromycetes</taxon>
        <taxon>Glomerales</taxon>
        <taxon>Glomeraceae</taxon>
        <taxon>Rhizophagus</taxon>
    </lineage>
</organism>
<protein>
    <submittedName>
        <fullName evidence="1">Uncharacterized protein</fullName>
    </submittedName>
</protein>
<proteinExistence type="predicted"/>
<dbReference type="OrthoDB" id="2429028at2759"/>
<sequence>MPRSNLTAEQKKLIDFDEITPDRHDFALVLFCSRIIVRIQIKCFEETETFSNDINNIVRKEAESFSERLQGFIDQLKESGHPYNLSAMTMDFKDKIASSEFPLKTIINILSEELSTKPRKVNPPPVKRLYKNLISLADDLRKYFVNRDNNNNNEKKNKIRPIYFSQNYFIYQEGIPRGNDENFISFPVALVWLPTLTVTDEINQKNASAFHLRKKPEFLGKRTPTFRSQLLRMNGVQKRINKSKLEKKVQRTTKIPKNRRRRYCGSYNDMEYPSIEPIEPPVPMTSIRAILNHNDQIPSVTNRQTISINETRSFVTFDQFNFRKLCPCILKER</sequence>
<dbReference type="AlphaFoldDB" id="A0A8H3M0T3"/>
<comment type="caution">
    <text evidence="1">The sequence shown here is derived from an EMBL/GenBank/DDBJ whole genome shotgun (WGS) entry which is preliminary data.</text>
</comment>
<name>A0A8H3M0T3_9GLOM</name>
<accession>A0A8H3M0T3</accession>
<dbReference type="EMBL" id="BLAL01000252">
    <property type="protein sequence ID" value="GES96714.1"/>
    <property type="molecule type" value="Genomic_DNA"/>
</dbReference>
<reference evidence="1" key="1">
    <citation type="submission" date="2019-10" db="EMBL/GenBank/DDBJ databases">
        <title>Conservation and host-specific expression of non-tandemly repeated heterogenous ribosome RNA gene in arbuscular mycorrhizal fungi.</title>
        <authorList>
            <person name="Maeda T."/>
            <person name="Kobayashi Y."/>
            <person name="Nakagawa T."/>
            <person name="Ezawa T."/>
            <person name="Yamaguchi K."/>
            <person name="Bino T."/>
            <person name="Nishimoto Y."/>
            <person name="Shigenobu S."/>
            <person name="Kawaguchi M."/>
        </authorList>
    </citation>
    <scope>NUCLEOTIDE SEQUENCE</scope>
    <source>
        <strain evidence="1">HR1</strain>
    </source>
</reference>